<evidence type="ECO:0000256" key="1">
    <source>
        <dbReference type="SAM" id="MobiDB-lite"/>
    </source>
</evidence>
<reference evidence="3" key="2">
    <citation type="submission" date="2021-08" db="EMBL/GenBank/DDBJ databases">
        <authorList>
            <person name="Tani A."/>
            <person name="Ola A."/>
            <person name="Ogura Y."/>
            <person name="Katsura K."/>
            <person name="Hayashi T."/>
        </authorList>
    </citation>
    <scope>NUCLEOTIDE SEQUENCE</scope>
    <source>
        <strain evidence="3">DSM 19015</strain>
    </source>
</reference>
<feature type="compositionally biased region" description="Low complexity" evidence="1">
    <location>
        <begin position="103"/>
        <end position="113"/>
    </location>
</feature>
<evidence type="ECO:0000313" key="3">
    <source>
        <dbReference type="EMBL" id="GJD93143.1"/>
    </source>
</evidence>
<evidence type="ECO:0000313" key="4">
    <source>
        <dbReference type="Proteomes" id="UP001055125"/>
    </source>
</evidence>
<comment type="caution">
    <text evidence="3">The sequence shown here is derived from an EMBL/GenBank/DDBJ whole genome shotgun (WGS) entry which is preliminary data.</text>
</comment>
<dbReference type="EMBL" id="BPQP01000004">
    <property type="protein sequence ID" value="GJD93143.1"/>
    <property type="molecule type" value="Genomic_DNA"/>
</dbReference>
<protein>
    <submittedName>
        <fullName evidence="3">Uncharacterized protein</fullName>
    </submittedName>
</protein>
<accession>A0ABQ4RQU7</accession>
<feature type="transmembrane region" description="Helical" evidence="2">
    <location>
        <begin position="50"/>
        <end position="72"/>
    </location>
</feature>
<gene>
    <name evidence="3" type="ORF">OCOJLMKI_0333</name>
</gene>
<dbReference type="RefSeq" id="WP_238242345.1">
    <property type="nucleotide sequence ID" value="NZ_BPQP01000004.1"/>
</dbReference>
<evidence type="ECO:0000256" key="2">
    <source>
        <dbReference type="SAM" id="Phobius"/>
    </source>
</evidence>
<sequence length="113" mass="12227">MYPNLNSGPGYTSPAWRIFITPGILILRWQYLFPKAGDVFGSGRRLNNPFAQILSAAFFWLLVAAFLTGVVLGNHRTRDQGGGIRNADGSTSFRPVSPPGTPPTLTAPALPTR</sequence>
<keyword evidence="4" id="KW-1185">Reference proteome</keyword>
<organism evidence="3 4">
    <name type="scientific">Methylobacterium iners</name>
    <dbReference type="NCBI Taxonomy" id="418707"/>
    <lineage>
        <taxon>Bacteria</taxon>
        <taxon>Pseudomonadati</taxon>
        <taxon>Pseudomonadota</taxon>
        <taxon>Alphaproteobacteria</taxon>
        <taxon>Hyphomicrobiales</taxon>
        <taxon>Methylobacteriaceae</taxon>
        <taxon>Methylobacterium</taxon>
    </lineage>
</organism>
<proteinExistence type="predicted"/>
<reference evidence="3" key="1">
    <citation type="journal article" date="2021" name="Front. Microbiol.">
        <title>Comprehensive Comparative Genomics and Phenotyping of Methylobacterium Species.</title>
        <authorList>
            <person name="Alessa O."/>
            <person name="Ogura Y."/>
            <person name="Fujitani Y."/>
            <person name="Takami H."/>
            <person name="Hayashi T."/>
            <person name="Sahin N."/>
            <person name="Tani A."/>
        </authorList>
    </citation>
    <scope>NUCLEOTIDE SEQUENCE</scope>
    <source>
        <strain evidence="3">DSM 19015</strain>
    </source>
</reference>
<name>A0ABQ4RQU7_9HYPH</name>
<keyword evidence="2" id="KW-1133">Transmembrane helix</keyword>
<feature type="region of interest" description="Disordered" evidence="1">
    <location>
        <begin position="78"/>
        <end position="113"/>
    </location>
</feature>
<keyword evidence="2" id="KW-0812">Transmembrane</keyword>
<dbReference type="Proteomes" id="UP001055125">
    <property type="component" value="Unassembled WGS sequence"/>
</dbReference>
<keyword evidence="2" id="KW-0472">Membrane</keyword>